<evidence type="ECO:0000256" key="1">
    <source>
        <dbReference type="SAM" id="MobiDB-lite"/>
    </source>
</evidence>
<dbReference type="Proteomes" id="UP001295684">
    <property type="component" value="Unassembled WGS sequence"/>
</dbReference>
<dbReference type="EMBL" id="CAMPGE010009077">
    <property type="protein sequence ID" value="CAI2367952.1"/>
    <property type="molecule type" value="Genomic_DNA"/>
</dbReference>
<name>A0AAD1UFS9_EUPCR</name>
<dbReference type="AlphaFoldDB" id="A0AAD1UFS9"/>
<protein>
    <submittedName>
        <fullName evidence="2">Uncharacterized protein</fullName>
    </submittedName>
</protein>
<gene>
    <name evidence="2" type="ORF">ECRASSUSDP1_LOCUS9241</name>
</gene>
<evidence type="ECO:0000313" key="2">
    <source>
        <dbReference type="EMBL" id="CAI2367952.1"/>
    </source>
</evidence>
<reference evidence="2" key="1">
    <citation type="submission" date="2023-07" db="EMBL/GenBank/DDBJ databases">
        <authorList>
            <consortium name="AG Swart"/>
            <person name="Singh M."/>
            <person name="Singh A."/>
            <person name="Seah K."/>
            <person name="Emmerich C."/>
        </authorList>
    </citation>
    <scope>NUCLEOTIDE SEQUENCE</scope>
    <source>
        <strain evidence="2">DP1</strain>
    </source>
</reference>
<accession>A0AAD1UFS9</accession>
<evidence type="ECO:0000313" key="3">
    <source>
        <dbReference type="Proteomes" id="UP001295684"/>
    </source>
</evidence>
<organism evidence="2 3">
    <name type="scientific">Euplotes crassus</name>
    <dbReference type="NCBI Taxonomy" id="5936"/>
    <lineage>
        <taxon>Eukaryota</taxon>
        <taxon>Sar</taxon>
        <taxon>Alveolata</taxon>
        <taxon>Ciliophora</taxon>
        <taxon>Intramacronucleata</taxon>
        <taxon>Spirotrichea</taxon>
        <taxon>Hypotrichia</taxon>
        <taxon>Euplotida</taxon>
        <taxon>Euplotidae</taxon>
        <taxon>Moneuplotes</taxon>
    </lineage>
</organism>
<keyword evidence="3" id="KW-1185">Reference proteome</keyword>
<comment type="caution">
    <text evidence="2">The sequence shown here is derived from an EMBL/GenBank/DDBJ whole genome shotgun (WGS) entry which is preliminary data.</text>
</comment>
<feature type="compositionally biased region" description="Polar residues" evidence="1">
    <location>
        <begin position="241"/>
        <end position="254"/>
    </location>
</feature>
<proteinExistence type="predicted"/>
<feature type="region of interest" description="Disordered" evidence="1">
    <location>
        <begin position="241"/>
        <end position="260"/>
    </location>
</feature>
<sequence length="334" mass="38217">MNFGSKSPEFYPKYAHYGSDGQGRDSYILKNNGGLCNEPSRPVFESTMYSRVKPHTMGKAPLRDATSFKYISDGSGRDFYITHNSGGLEAPYFPGTRPSESHFITSLRSGNKHMGQKKMITPAERQKMKKCQSAQRLLVQRLTASSKEWREISRYNKMKSLSRERELKSPTAANQDKLLEYQTIRNETLKRPMLMYSHINGSTGMNEDGGHYLFPVQAKSTRNLNLKDKIHPLMFGNTTNTKSGMSLLKPNNNETTKRKRSMFFKRNSGYQGKPSGEDFNYKTLVSKKNSKLQQSQKSSMASRRNSLISGKLLIHKNKQQQKPSAQKYDRFNYL</sequence>